<dbReference type="PANTHER" id="PTHR35897:SF2">
    <property type="entry name" value="METHYLTRANSFERASE DOMAIN-CONTAINING PROTEIN"/>
    <property type="match status" value="1"/>
</dbReference>
<feature type="region of interest" description="Disordered" evidence="1">
    <location>
        <begin position="196"/>
        <end position="220"/>
    </location>
</feature>
<keyword evidence="3" id="KW-1185">Reference proteome</keyword>
<sequence length="220" mass="24243">MASTLPVPTVADSKEKISDPMDPVVPSKEYKWWHENIDHVITPSCRKLLEEYSKIPPEDVRAHIYIRYSWKVWAMRQYPCTGMGRFLDNLLAQSPAYKDIVARLRGGESFVDIGCFLGQELRQLVWDFEGAPADQLHAVEIVNHWDLGYFTSGHRGSDNERDKPGWGAEAEGVGGAEGLQVSFVVAFAGDMEGAVGRGGEEDGITMEDRGEVADLGGAGS</sequence>
<dbReference type="VEuPathDB" id="FungiDB:MFRU_009g02580"/>
<evidence type="ECO:0000313" key="2">
    <source>
        <dbReference type="EMBL" id="KAA8576382.1"/>
    </source>
</evidence>
<dbReference type="AlphaFoldDB" id="A0A5M9K8J8"/>
<protein>
    <recommendedName>
        <fullName evidence="4">Methyltransferase type 11 domain-containing protein</fullName>
    </recommendedName>
</protein>
<evidence type="ECO:0000313" key="3">
    <source>
        <dbReference type="Proteomes" id="UP000322873"/>
    </source>
</evidence>
<accession>A0A5M9K8J8</accession>
<dbReference type="EMBL" id="VICG01000001">
    <property type="protein sequence ID" value="KAA8576382.1"/>
    <property type="molecule type" value="Genomic_DNA"/>
</dbReference>
<dbReference type="Proteomes" id="UP000322873">
    <property type="component" value="Unassembled WGS sequence"/>
</dbReference>
<comment type="caution">
    <text evidence="2">The sequence shown here is derived from an EMBL/GenBank/DDBJ whole genome shotgun (WGS) entry which is preliminary data.</text>
</comment>
<proteinExistence type="predicted"/>
<evidence type="ECO:0000256" key="1">
    <source>
        <dbReference type="SAM" id="MobiDB-lite"/>
    </source>
</evidence>
<organism evidence="2 3">
    <name type="scientific">Monilinia fructicola</name>
    <name type="common">Brown rot fungus</name>
    <name type="synonym">Ciboria fructicola</name>
    <dbReference type="NCBI Taxonomy" id="38448"/>
    <lineage>
        <taxon>Eukaryota</taxon>
        <taxon>Fungi</taxon>
        <taxon>Dikarya</taxon>
        <taxon>Ascomycota</taxon>
        <taxon>Pezizomycotina</taxon>
        <taxon>Leotiomycetes</taxon>
        <taxon>Helotiales</taxon>
        <taxon>Sclerotiniaceae</taxon>
        <taxon>Monilinia</taxon>
    </lineage>
</organism>
<dbReference type="PANTHER" id="PTHR35897">
    <property type="entry name" value="METHYLTRANSFERASE AUSD"/>
    <property type="match status" value="1"/>
</dbReference>
<gene>
    <name evidence="2" type="ORF">EYC84_006513</name>
</gene>
<dbReference type="InterPro" id="IPR051654">
    <property type="entry name" value="Meroterpenoid_MTases"/>
</dbReference>
<evidence type="ECO:0008006" key="4">
    <source>
        <dbReference type="Google" id="ProtNLM"/>
    </source>
</evidence>
<reference evidence="2 3" key="1">
    <citation type="submission" date="2019-06" db="EMBL/GenBank/DDBJ databases">
        <title>Genome Sequence of the Brown Rot Fungal Pathogen Monilinia fructicola.</title>
        <authorList>
            <person name="De Miccolis Angelini R.M."/>
            <person name="Landi L."/>
            <person name="Abate D."/>
            <person name="Pollastro S."/>
            <person name="Romanazzi G."/>
            <person name="Faretra F."/>
        </authorList>
    </citation>
    <scope>NUCLEOTIDE SEQUENCE [LARGE SCALE GENOMIC DNA]</scope>
    <source>
        <strain evidence="2 3">Mfrc123</strain>
    </source>
</reference>
<name>A0A5M9K8J8_MONFR</name>